<dbReference type="Pfam" id="PF01593">
    <property type="entry name" value="Amino_oxidase"/>
    <property type="match status" value="1"/>
</dbReference>
<dbReference type="SUPFAM" id="SSF51905">
    <property type="entry name" value="FAD/NAD(P)-binding domain"/>
    <property type="match status" value="1"/>
</dbReference>
<comment type="caution">
    <text evidence="3">The sequence shown here is derived from an EMBL/GenBank/DDBJ whole genome shotgun (WGS) entry which is preliminary data.</text>
</comment>
<dbReference type="Proteomes" id="UP001596523">
    <property type="component" value="Unassembled WGS sequence"/>
</dbReference>
<evidence type="ECO:0000259" key="2">
    <source>
        <dbReference type="Pfam" id="PF01593"/>
    </source>
</evidence>
<dbReference type="InterPro" id="IPR006311">
    <property type="entry name" value="TAT_signal"/>
</dbReference>
<dbReference type="PANTHER" id="PTHR42923">
    <property type="entry name" value="PROTOPORPHYRINOGEN OXIDASE"/>
    <property type="match status" value="1"/>
</dbReference>
<keyword evidence="4" id="KW-1185">Reference proteome</keyword>
<gene>
    <name evidence="3" type="ORF">ACFQVC_23110</name>
</gene>
<dbReference type="Gene3D" id="3.50.50.60">
    <property type="entry name" value="FAD/NAD(P)-binding domain"/>
    <property type="match status" value="1"/>
</dbReference>
<evidence type="ECO:0000313" key="3">
    <source>
        <dbReference type="EMBL" id="MFC7307105.1"/>
    </source>
</evidence>
<keyword evidence="1" id="KW-0732">Signal</keyword>
<proteinExistence type="predicted"/>
<name>A0ABW2JP30_9ACTN</name>
<feature type="signal peptide" evidence="1">
    <location>
        <begin position="1"/>
        <end position="25"/>
    </location>
</feature>
<dbReference type="PROSITE" id="PS51318">
    <property type="entry name" value="TAT"/>
    <property type="match status" value="1"/>
</dbReference>
<dbReference type="PANTHER" id="PTHR42923:SF46">
    <property type="entry name" value="AMINE OXIDASE"/>
    <property type="match status" value="1"/>
</dbReference>
<feature type="chain" id="PRO_5045142826" evidence="1">
    <location>
        <begin position="26"/>
        <end position="589"/>
    </location>
</feature>
<sequence length="589" mass="63406">MTVSRRQVLSAAALAAGGTLTRAPAAAPAALSRSSGRSVAVLGGGVAGLTAAQELAERGFSVTLFERKALGGKARSMPFPGTGTGGRDDLPGEHSFRVVFGFYRNLPDTLRRIPFPGNTDGVYGNLRAGTALRLALTGGRRSIVLPSRELARPGALTPALLLKILAGMGEELLHLPAHEAAYFANRLLVLFSSSEERRLGEWERIPWWRFLRAEEMSSDYRHLFAVGLTRNIVAMKAEVASTNTVGKMAEAIICNLLGLGYPDPVDRVLNAPTNEAWIDPWTRHLTSCGVRIAQGCTVVGLECEGRRIVAATVRDAAGTARRITADWFVLAVPAERAAALLTAPVLAADPRLAGIARLRTEWMSGMQYYLRRPVRITHGHTLHVDTPWAVSSISQAQFWPDRDFAGDYGDGAAVDCLSVMIGDWERPGVLFGKPAVACTPRQVAQDTWAQLQASLKGGGEDPLPDGIVHSWFIPPTMSGLGTPHARHDEPLLIHPTGTWDNRPDAATALHNLFLAGDYVRTGVDVASMEGANESARAAVNALLDAAGSPAGPCRVWDVYRPPELQALRDMDARRHRLGLPNMFDLTPST</sequence>
<dbReference type="InterPro" id="IPR002937">
    <property type="entry name" value="Amino_oxidase"/>
</dbReference>
<reference evidence="4" key="1">
    <citation type="journal article" date="2019" name="Int. J. Syst. Evol. Microbiol.">
        <title>The Global Catalogue of Microorganisms (GCM) 10K type strain sequencing project: providing services to taxonomists for standard genome sequencing and annotation.</title>
        <authorList>
            <consortium name="The Broad Institute Genomics Platform"/>
            <consortium name="The Broad Institute Genome Sequencing Center for Infectious Disease"/>
            <person name="Wu L."/>
            <person name="Ma J."/>
        </authorList>
    </citation>
    <scope>NUCLEOTIDE SEQUENCE [LARGE SCALE GENOMIC DNA]</scope>
    <source>
        <strain evidence="4">SYNS20</strain>
    </source>
</reference>
<organism evidence="3 4">
    <name type="scientific">Streptomyces monticola</name>
    <dbReference type="NCBI Taxonomy" id="2666263"/>
    <lineage>
        <taxon>Bacteria</taxon>
        <taxon>Bacillati</taxon>
        <taxon>Actinomycetota</taxon>
        <taxon>Actinomycetes</taxon>
        <taxon>Kitasatosporales</taxon>
        <taxon>Streptomycetaceae</taxon>
        <taxon>Streptomyces</taxon>
    </lineage>
</organism>
<dbReference type="InterPro" id="IPR050464">
    <property type="entry name" value="Zeta_carotene_desat/Oxidored"/>
</dbReference>
<dbReference type="InterPro" id="IPR036188">
    <property type="entry name" value="FAD/NAD-bd_sf"/>
</dbReference>
<accession>A0ABW2JP30</accession>
<evidence type="ECO:0000256" key="1">
    <source>
        <dbReference type="SAM" id="SignalP"/>
    </source>
</evidence>
<feature type="domain" description="Amine oxidase" evidence="2">
    <location>
        <begin position="46"/>
        <end position="543"/>
    </location>
</feature>
<dbReference type="EMBL" id="JBHTCF010000010">
    <property type="protein sequence ID" value="MFC7307105.1"/>
    <property type="molecule type" value="Genomic_DNA"/>
</dbReference>
<dbReference type="RefSeq" id="WP_381833443.1">
    <property type="nucleotide sequence ID" value="NZ_JBHTCF010000010.1"/>
</dbReference>
<protein>
    <submittedName>
        <fullName evidence="3">FAD-dependent oxidoreductase</fullName>
    </submittedName>
</protein>
<evidence type="ECO:0000313" key="4">
    <source>
        <dbReference type="Proteomes" id="UP001596523"/>
    </source>
</evidence>